<evidence type="ECO:0000313" key="3">
    <source>
        <dbReference type="Proteomes" id="UP001055200"/>
    </source>
</evidence>
<accession>A0ABY3U4X5</accession>
<sequence>MAQPPMVELKRHSTDVVSVFDLLGHKENDLTAALGFTLSRSPSLLKAILRRTWPMVDEDAKSDVSLALEHSDRDGRTDLQIRFGDDLLIFEAKRDWQLPKAAQLRRYAQRISKGPGSGALITLSQASGNLAELKLPAEVNGVPVRHLSWAEVLTDISAVSRGRRGVERRWLNEFTVYLQEVIRVRRVEDCWTYCVVLNRKMPEGGGKYTFLEYVTKANCYFHPFGVGGWPTEPPNFLAFRWDGAVQQIHRVAQAEVVPTLLERWPNLRKIPGTMRPHIVYDLGPRLPPSSPIPNGAPYRANRLWVLLDQLQSAGTLKTALDNSHALKDGAPVRQRKPARRRKTAS</sequence>
<evidence type="ECO:0000313" key="2">
    <source>
        <dbReference type="EMBL" id="ULN52464.1"/>
    </source>
</evidence>
<feature type="compositionally biased region" description="Basic residues" evidence="1">
    <location>
        <begin position="333"/>
        <end position="345"/>
    </location>
</feature>
<dbReference type="Proteomes" id="UP001055200">
    <property type="component" value="Chromosome"/>
</dbReference>
<dbReference type="EMBL" id="CP092365">
    <property type="protein sequence ID" value="ULN52464.1"/>
    <property type="molecule type" value="Genomic_DNA"/>
</dbReference>
<organism evidence="2 3">
    <name type="scientific">Mycolicibacillus parakoreensis</name>
    <dbReference type="NCBI Taxonomy" id="1069221"/>
    <lineage>
        <taxon>Bacteria</taxon>
        <taxon>Bacillati</taxon>
        <taxon>Actinomycetota</taxon>
        <taxon>Actinomycetes</taxon>
        <taxon>Mycobacteriales</taxon>
        <taxon>Mycobacteriaceae</taxon>
        <taxon>Mycolicibacillus</taxon>
    </lineage>
</organism>
<reference evidence="2" key="1">
    <citation type="submission" date="2022-08" db="EMBL/GenBank/DDBJ databases">
        <title>Complete genome sequence of 14 non-tuberculosis mycobacteria type-strains.</title>
        <authorList>
            <person name="Igarashi Y."/>
            <person name="Osugi A."/>
            <person name="Mitarai S."/>
        </authorList>
    </citation>
    <scope>NUCLEOTIDE SEQUENCE</scope>
    <source>
        <strain evidence="2">DSM 45575</strain>
    </source>
</reference>
<keyword evidence="3" id="KW-1185">Reference proteome</keyword>
<evidence type="ECO:0008006" key="4">
    <source>
        <dbReference type="Google" id="ProtNLM"/>
    </source>
</evidence>
<protein>
    <recommendedName>
        <fullName evidence="4">PD-(D/E)XK nuclease superfamily protein</fullName>
    </recommendedName>
</protein>
<feature type="region of interest" description="Disordered" evidence="1">
    <location>
        <begin position="324"/>
        <end position="345"/>
    </location>
</feature>
<proteinExistence type="predicted"/>
<gene>
    <name evidence="2" type="ORF">MIU77_16745</name>
</gene>
<dbReference type="RefSeq" id="WP_240170736.1">
    <property type="nucleotide sequence ID" value="NZ_CP092365.1"/>
</dbReference>
<name>A0ABY3U4X5_9MYCO</name>
<evidence type="ECO:0000256" key="1">
    <source>
        <dbReference type="SAM" id="MobiDB-lite"/>
    </source>
</evidence>